<dbReference type="InterPro" id="IPR012341">
    <property type="entry name" value="6hp_glycosidase-like_sf"/>
</dbReference>
<gene>
    <name evidence="1" type="ORF">KB449_21015</name>
</gene>
<evidence type="ECO:0000313" key="2">
    <source>
        <dbReference type="Proteomes" id="UP001161691"/>
    </source>
</evidence>
<name>A0ABT6TL56_9BACL</name>
<sequence length="776" mass="86855">MSIGTKEPDWNRISGLYPRTRSKRVYIHGPLSATLAEVRPDGTVIVKDALGRRGDLRRGHSFLIGSAEQPRFLDFRQVEQALLSPKVPILFSSYVDGDFRHRLTSLTAVGADGRMRIHQYLKVTNIHPTRSRTGHWFYQNAETSHDRFYEHANEDYVPFQSLAEPWHDGMPLTHAPLGAASGSLLHADGSTLLRYSADEASSVTYLSRAGEFNHILGFELTLAPGETKHIQVEIRDTFVGGQGQTEGNDTSPLPDEEAAIAAGRSMWDGYTADEVLVQVPEPVIQTIFDTARTNALQLIAARADGSALPGQGGFNDYTVVYTWEVSAYLRMLTRLGQADIVKRTLNYFLSTQENSVGPEGDIVSPEGSFRAYIFWMCETGAVLGLLADYYRVTKDREWLERHLSIVLKACEWVCRERAATKTLDETGGKVAHYGLLPQGRVHDWPDKGYFFFSDVTTWRGLSGMAAALGEIGHPEGSRYAREADDYRTCIRDAIERGTETDADGVRWMPNEAYTRSDVRTALYAWDGPVSFIDTGLIDAFDERIPEIEYKMRQKYAMSDLFAILLPEMEDPSLGALQERHAGAPIDLYYVNHSERIWHRTWSLRGEREKALRYFYSTMAFSTTLDTNHVHERFSPQLPWLSPWQPNGSGNGRIMEMILNTMYILEGNRLYLLPSAPAEWLEVGKSVRASRLGTVFGPLSLSVSRSAATKIEIDLALPSGIESLSVSLYLNDGYRIQAVESVDAQSGSPAWRVGVDERTMTLRDPGAGVKCAVRLVR</sequence>
<reference evidence="1" key="1">
    <citation type="submission" date="2023-04" db="EMBL/GenBank/DDBJ databases">
        <title>Comparative genomic analysis of Cohnella hashimotonis sp. nov., isolated from the International Space Station.</title>
        <authorList>
            <person name="Venkateswaran K."/>
            <person name="Simpson A."/>
        </authorList>
    </citation>
    <scope>NUCLEOTIDE SEQUENCE</scope>
    <source>
        <strain evidence="1">F6_2S_P_1</strain>
    </source>
</reference>
<accession>A0ABT6TL56</accession>
<protein>
    <recommendedName>
        <fullName evidence="3">Alpha-L-rhamnosidase six-hairpin glycosidase domain-containing protein</fullName>
    </recommendedName>
</protein>
<dbReference type="InterPro" id="IPR008928">
    <property type="entry name" value="6-hairpin_glycosidase_sf"/>
</dbReference>
<dbReference type="SUPFAM" id="SSF48208">
    <property type="entry name" value="Six-hairpin glycosidases"/>
    <property type="match status" value="1"/>
</dbReference>
<dbReference type="RefSeq" id="WP_282910229.1">
    <property type="nucleotide sequence ID" value="NZ_JAGRPV010000001.1"/>
</dbReference>
<keyword evidence="2" id="KW-1185">Reference proteome</keyword>
<evidence type="ECO:0008006" key="3">
    <source>
        <dbReference type="Google" id="ProtNLM"/>
    </source>
</evidence>
<dbReference type="EMBL" id="JAGRPV010000001">
    <property type="protein sequence ID" value="MDI4647465.1"/>
    <property type="molecule type" value="Genomic_DNA"/>
</dbReference>
<dbReference type="Proteomes" id="UP001161691">
    <property type="component" value="Unassembled WGS sequence"/>
</dbReference>
<dbReference type="Gene3D" id="1.50.10.10">
    <property type="match status" value="1"/>
</dbReference>
<comment type="caution">
    <text evidence="1">The sequence shown here is derived from an EMBL/GenBank/DDBJ whole genome shotgun (WGS) entry which is preliminary data.</text>
</comment>
<proteinExistence type="predicted"/>
<organism evidence="1 2">
    <name type="scientific">Cohnella hashimotonis</name>
    <dbReference type="NCBI Taxonomy" id="2826895"/>
    <lineage>
        <taxon>Bacteria</taxon>
        <taxon>Bacillati</taxon>
        <taxon>Bacillota</taxon>
        <taxon>Bacilli</taxon>
        <taxon>Bacillales</taxon>
        <taxon>Paenibacillaceae</taxon>
        <taxon>Cohnella</taxon>
    </lineage>
</organism>
<evidence type="ECO:0000313" key="1">
    <source>
        <dbReference type="EMBL" id="MDI4647465.1"/>
    </source>
</evidence>